<keyword evidence="1" id="KW-1133">Transmembrane helix</keyword>
<keyword evidence="1" id="KW-0812">Transmembrane</keyword>
<evidence type="ECO:0000313" key="2">
    <source>
        <dbReference type="EMBL" id="AIE93309.1"/>
    </source>
</evidence>
<keyword evidence="1" id="KW-0472">Membrane</keyword>
<reference evidence="2" key="1">
    <citation type="journal article" date="2014" name="Genome Biol. Evol.">
        <title>Pangenome evidence for extensive interdomain horizontal transfer affecting lineage core and shell genes in uncultured planktonic thaumarchaeota and euryarchaeota.</title>
        <authorList>
            <person name="Deschamps P."/>
            <person name="Zivanovic Y."/>
            <person name="Moreira D."/>
            <person name="Rodriguez-Valera F."/>
            <person name="Lopez-Garcia P."/>
        </authorList>
    </citation>
    <scope>NUCLEOTIDE SEQUENCE</scope>
</reference>
<protein>
    <submittedName>
        <fullName evidence="2">Uncharacterized protein</fullName>
    </submittedName>
</protein>
<name>A0A075FPQ5_9ARCH</name>
<accession>A0A075FPQ5</accession>
<dbReference type="AlphaFoldDB" id="A0A075FPQ5"/>
<organism evidence="2">
    <name type="scientific">uncultured marine thaumarchaeote AD1000_33_G09</name>
    <dbReference type="NCBI Taxonomy" id="1455909"/>
    <lineage>
        <taxon>Archaea</taxon>
        <taxon>Nitrososphaerota</taxon>
        <taxon>environmental samples</taxon>
    </lineage>
</organism>
<sequence>MSGINEVFTPSEFREIENTRVEENIVSEANVSNQIKVEIVENEENNQPGIVAEIADPFDSCQLVDKCLSPNEQTSSRIIYYIFVIIIIILLLAIGFTLISLYKYNKLKRK</sequence>
<dbReference type="EMBL" id="KF900391">
    <property type="protein sequence ID" value="AIE93309.1"/>
    <property type="molecule type" value="Genomic_DNA"/>
</dbReference>
<proteinExistence type="predicted"/>
<evidence type="ECO:0000256" key="1">
    <source>
        <dbReference type="SAM" id="Phobius"/>
    </source>
</evidence>
<feature type="transmembrane region" description="Helical" evidence="1">
    <location>
        <begin position="78"/>
        <end position="102"/>
    </location>
</feature>